<evidence type="ECO:0000313" key="1">
    <source>
        <dbReference type="EMBL" id="MXQ98374.1"/>
    </source>
</evidence>
<accession>A0A6B0SEK5</accession>
<gene>
    <name evidence="1" type="ORF">E5288_WYG022548</name>
</gene>
<protein>
    <submittedName>
        <fullName evidence="1">Uncharacterized protein</fullName>
    </submittedName>
</protein>
<dbReference type="EMBL" id="VBQZ03000238">
    <property type="protein sequence ID" value="MXQ98374.1"/>
    <property type="molecule type" value="Genomic_DNA"/>
</dbReference>
<proteinExistence type="predicted"/>
<dbReference type="AlphaFoldDB" id="A0A6B0SEK5"/>
<dbReference type="Proteomes" id="UP000322234">
    <property type="component" value="Unassembled WGS sequence"/>
</dbReference>
<keyword evidence="2" id="KW-1185">Reference proteome</keyword>
<sequence length="114" mass="12470">MDFSRVKTGNPVPADLVHQRVRRKRSYHVRIRVLSPPGGQVPPTTESLLALVTGSGEAQRQSIGVDPAFIPIPGKRVEDVERGDLTLVLHTVDTSPLRLLHPQPEALKALTSNI</sequence>
<name>A0A6B0SEK5_9CETA</name>
<comment type="caution">
    <text evidence="1">The sequence shown here is derived from an EMBL/GenBank/DDBJ whole genome shotgun (WGS) entry which is preliminary data.</text>
</comment>
<organism evidence="1 2">
    <name type="scientific">Bos mutus</name>
    <name type="common">wild yak</name>
    <dbReference type="NCBI Taxonomy" id="72004"/>
    <lineage>
        <taxon>Eukaryota</taxon>
        <taxon>Metazoa</taxon>
        <taxon>Chordata</taxon>
        <taxon>Craniata</taxon>
        <taxon>Vertebrata</taxon>
        <taxon>Euteleostomi</taxon>
        <taxon>Mammalia</taxon>
        <taxon>Eutheria</taxon>
        <taxon>Laurasiatheria</taxon>
        <taxon>Artiodactyla</taxon>
        <taxon>Ruminantia</taxon>
        <taxon>Pecora</taxon>
        <taxon>Bovidae</taxon>
        <taxon>Bovinae</taxon>
        <taxon>Bos</taxon>
    </lineage>
</organism>
<evidence type="ECO:0000313" key="2">
    <source>
        <dbReference type="Proteomes" id="UP000322234"/>
    </source>
</evidence>
<reference evidence="1" key="1">
    <citation type="submission" date="2019-10" db="EMBL/GenBank/DDBJ databases">
        <title>The sequence and de novo assembly of the wild yak genome.</title>
        <authorList>
            <person name="Liu Y."/>
        </authorList>
    </citation>
    <scope>NUCLEOTIDE SEQUENCE [LARGE SCALE GENOMIC DNA]</scope>
    <source>
        <strain evidence="1">WY2019</strain>
    </source>
</reference>